<dbReference type="RefSeq" id="WP_076200979.1">
    <property type="nucleotide sequence ID" value="NZ_CP019236.1"/>
</dbReference>
<gene>
    <name evidence="2" type="ORF">RD110_18580</name>
</gene>
<evidence type="ECO:0000313" key="3">
    <source>
        <dbReference type="Proteomes" id="UP000186609"/>
    </source>
</evidence>
<evidence type="ECO:0000259" key="1">
    <source>
        <dbReference type="Pfam" id="PF07157"/>
    </source>
</evidence>
<dbReference type="EMBL" id="CP019236">
    <property type="protein sequence ID" value="APW38961.1"/>
    <property type="molecule type" value="Genomic_DNA"/>
</dbReference>
<dbReference type="InterPro" id="IPR009826">
    <property type="entry name" value="DNA_circ_N"/>
</dbReference>
<dbReference type="Pfam" id="PF07157">
    <property type="entry name" value="DNA_circ_N"/>
    <property type="match status" value="1"/>
</dbReference>
<dbReference type="AlphaFoldDB" id="A0A1P8JZ37"/>
<evidence type="ECO:0000313" key="2">
    <source>
        <dbReference type="EMBL" id="APW38961.1"/>
    </source>
</evidence>
<organism evidence="2 3">
    <name type="scientific">Rhodoferax koreensis</name>
    <dbReference type="NCBI Taxonomy" id="1842727"/>
    <lineage>
        <taxon>Bacteria</taxon>
        <taxon>Pseudomonadati</taxon>
        <taxon>Pseudomonadota</taxon>
        <taxon>Betaproteobacteria</taxon>
        <taxon>Burkholderiales</taxon>
        <taxon>Comamonadaceae</taxon>
        <taxon>Rhodoferax</taxon>
    </lineage>
</organism>
<dbReference type="Proteomes" id="UP000186609">
    <property type="component" value="Chromosome"/>
</dbReference>
<proteinExistence type="predicted"/>
<sequence>MTYLSESLQPASFRGVPFYVDAAGVEVGRRVQVHEYPQRDQPWAEDLGRATRSFTVDAFVVGPGYIADANALIAAAEEEGTGTLVHPWLGTMEVSLRELMRVRFDTAAGRAEVSFSFVEGGELEFPSAQSSTPMLSRMSADSLSFAGASSFASGFAVDGFASFVRDAAALDLNSAFDFIGSLSGVSPLASWASGLGASVGSLVQQLSTPLDFAQSLMDLFDLSPLVASLFGGGDDVAPAYSGSSAASTAGTANGDPMAAMALAIVGVAGNGGAGGVLNAPVPAATATPARRQQVLNTAAINALVRRALLAQAVGISSHVDATVQADAHTVRSAVCAALDAESLVADDTAYNALQAARQAVWADLTARASGGARLVPLTPPQVCSALVIAYDRYEDATRADEIVLRNRLVHPGFVPQKPLQVLSK</sequence>
<name>A0A1P8JZ37_9BURK</name>
<accession>A0A1P8JZ37</accession>
<dbReference type="KEGG" id="rhy:RD110_18580"/>
<dbReference type="STRING" id="1842727.RD110_18580"/>
<feature type="domain" description="DNA circulation N-terminal" evidence="1">
    <location>
        <begin position="8"/>
        <end position="94"/>
    </location>
</feature>
<reference evidence="2 3" key="1">
    <citation type="submission" date="2017-01" db="EMBL/GenBank/DDBJ databases">
        <authorList>
            <person name="Mah S.A."/>
            <person name="Swanson W.J."/>
            <person name="Moy G.W."/>
            <person name="Vacquier V.D."/>
        </authorList>
    </citation>
    <scope>NUCLEOTIDE SEQUENCE [LARGE SCALE GENOMIC DNA]</scope>
    <source>
        <strain evidence="2 3">DCY110</strain>
    </source>
</reference>
<protein>
    <recommendedName>
        <fullName evidence="1">DNA circulation N-terminal domain-containing protein</fullName>
    </recommendedName>
</protein>
<keyword evidence="3" id="KW-1185">Reference proteome</keyword>